<proteinExistence type="predicted"/>
<feature type="chain" id="PRO_5003468883" description="CoA-binding domain-containing protein" evidence="1">
    <location>
        <begin position="22"/>
        <end position="142"/>
    </location>
</feature>
<keyword evidence="1" id="KW-0732">Signal</keyword>
<protein>
    <recommendedName>
        <fullName evidence="2">CoA-binding domain-containing protein</fullName>
    </recommendedName>
</protein>
<dbReference type="Proteomes" id="UP000007148">
    <property type="component" value="Unassembled WGS sequence"/>
</dbReference>
<dbReference type="OrthoDB" id="5138418at2759"/>
<gene>
    <name evidence="3" type="ORF">PIIN_09771</name>
</gene>
<dbReference type="PANTHER" id="PTHR33303:SF2">
    <property type="entry name" value="COA-BINDING DOMAIN-CONTAINING PROTEIN"/>
    <property type="match status" value="1"/>
</dbReference>
<dbReference type="InterPro" id="IPR036291">
    <property type="entry name" value="NAD(P)-bd_dom_sf"/>
</dbReference>
<dbReference type="eggNOG" id="ENOG502S3ZG">
    <property type="taxonomic scope" value="Eukaryota"/>
</dbReference>
<dbReference type="SMART" id="SM00881">
    <property type="entry name" value="CoA_binding"/>
    <property type="match status" value="1"/>
</dbReference>
<reference evidence="3 4" key="1">
    <citation type="journal article" date="2011" name="PLoS Pathog.">
        <title>Endophytic Life Strategies Decoded by Genome and Transcriptome Analyses of the Mutualistic Root Symbiont Piriformospora indica.</title>
        <authorList>
            <person name="Zuccaro A."/>
            <person name="Lahrmann U."/>
            <person name="Guldener U."/>
            <person name="Langen G."/>
            <person name="Pfiffi S."/>
            <person name="Biedenkopf D."/>
            <person name="Wong P."/>
            <person name="Samans B."/>
            <person name="Grimm C."/>
            <person name="Basiewicz M."/>
            <person name="Murat C."/>
            <person name="Martin F."/>
            <person name="Kogel K.H."/>
        </authorList>
    </citation>
    <scope>NUCLEOTIDE SEQUENCE [LARGE SCALE GENOMIC DNA]</scope>
    <source>
        <strain evidence="3 4">DSM 11827</strain>
    </source>
</reference>
<dbReference type="Pfam" id="PF13380">
    <property type="entry name" value="CoA_binding_2"/>
    <property type="match status" value="1"/>
</dbReference>
<evidence type="ECO:0000313" key="4">
    <source>
        <dbReference type="Proteomes" id="UP000007148"/>
    </source>
</evidence>
<evidence type="ECO:0000256" key="1">
    <source>
        <dbReference type="SAM" id="SignalP"/>
    </source>
</evidence>
<name>G4TWT8_SERID</name>
<dbReference type="InParanoid" id="G4TWT8"/>
<dbReference type="STRING" id="1109443.G4TWT8"/>
<dbReference type="EMBL" id="CAFZ01000520">
    <property type="protein sequence ID" value="CCA75781.1"/>
    <property type="molecule type" value="Genomic_DNA"/>
</dbReference>
<dbReference type="HOGENOM" id="CLU_112567_1_1_1"/>
<comment type="caution">
    <text evidence="3">The sequence shown here is derived from an EMBL/GenBank/DDBJ whole genome shotgun (WGS) entry which is preliminary data.</text>
</comment>
<accession>G4TWT8</accession>
<feature type="domain" description="CoA-binding" evidence="2">
    <location>
        <begin position="11"/>
        <end position="104"/>
    </location>
</feature>
<dbReference type="Gene3D" id="3.40.50.720">
    <property type="entry name" value="NAD(P)-binding Rossmann-like Domain"/>
    <property type="match status" value="1"/>
</dbReference>
<dbReference type="AlphaFoldDB" id="G4TWT8"/>
<keyword evidence="4" id="KW-1185">Reference proteome</keyword>
<evidence type="ECO:0000259" key="2">
    <source>
        <dbReference type="SMART" id="SM00881"/>
    </source>
</evidence>
<organism evidence="3 4">
    <name type="scientific">Serendipita indica (strain DSM 11827)</name>
    <name type="common">Root endophyte fungus</name>
    <name type="synonym">Piriformospora indica</name>
    <dbReference type="NCBI Taxonomy" id="1109443"/>
    <lineage>
        <taxon>Eukaryota</taxon>
        <taxon>Fungi</taxon>
        <taxon>Dikarya</taxon>
        <taxon>Basidiomycota</taxon>
        <taxon>Agaricomycotina</taxon>
        <taxon>Agaricomycetes</taxon>
        <taxon>Sebacinales</taxon>
        <taxon>Serendipitaceae</taxon>
        <taxon>Serendipita</taxon>
    </lineage>
</organism>
<dbReference type="InterPro" id="IPR003781">
    <property type="entry name" value="CoA-bd"/>
</dbReference>
<evidence type="ECO:0000313" key="3">
    <source>
        <dbReference type="EMBL" id="CCA75781.1"/>
    </source>
</evidence>
<dbReference type="PANTHER" id="PTHR33303">
    <property type="entry name" value="CYTOPLASMIC PROTEIN-RELATED"/>
    <property type="match status" value="1"/>
</dbReference>
<sequence length="142" mass="15291">MPAMTAIQRAFLAMPRFAVLGASTDQTKYGNKVLRWYKTRNLEVTPINAKVVSIEGLETVSNLEALPEPKSTSVSIVTPSKVTLDALRSAKSLGIPYIWIQPGAADEAVADYVANDDYLQPRVVYGGPCILVLGDGLLGARL</sequence>
<feature type="signal peptide" evidence="1">
    <location>
        <begin position="1"/>
        <end position="21"/>
    </location>
</feature>
<dbReference type="OMA" id="IYNACVL"/>
<dbReference type="SUPFAM" id="SSF51735">
    <property type="entry name" value="NAD(P)-binding Rossmann-fold domains"/>
    <property type="match status" value="1"/>
</dbReference>